<reference evidence="2" key="1">
    <citation type="journal article" date="2014" name="Science">
        <title>Ancient hybridizations among the ancestral genomes of bread wheat.</title>
        <authorList>
            <consortium name="International Wheat Genome Sequencing Consortium,"/>
            <person name="Marcussen T."/>
            <person name="Sandve S.R."/>
            <person name="Heier L."/>
            <person name="Spannagl M."/>
            <person name="Pfeifer M."/>
            <person name="Jakobsen K.S."/>
            <person name="Wulff B.B."/>
            <person name="Steuernagel B."/>
            <person name="Mayer K.F."/>
            <person name="Olsen O.A."/>
        </authorList>
    </citation>
    <scope>NUCLEOTIDE SEQUENCE [LARGE SCALE GENOMIC DNA]</scope>
    <source>
        <strain evidence="2">cv. AL8/78</strain>
    </source>
</reference>
<name>A0A453IET0_AEGTS</name>
<evidence type="ECO:0000313" key="1">
    <source>
        <dbReference type="EnsemblPlants" id="AET4Gv20536500.6"/>
    </source>
</evidence>
<organism evidence="1 2">
    <name type="scientific">Aegilops tauschii subsp. strangulata</name>
    <name type="common">Goatgrass</name>
    <dbReference type="NCBI Taxonomy" id="200361"/>
    <lineage>
        <taxon>Eukaryota</taxon>
        <taxon>Viridiplantae</taxon>
        <taxon>Streptophyta</taxon>
        <taxon>Embryophyta</taxon>
        <taxon>Tracheophyta</taxon>
        <taxon>Spermatophyta</taxon>
        <taxon>Magnoliopsida</taxon>
        <taxon>Liliopsida</taxon>
        <taxon>Poales</taxon>
        <taxon>Poaceae</taxon>
        <taxon>BOP clade</taxon>
        <taxon>Pooideae</taxon>
        <taxon>Triticodae</taxon>
        <taxon>Triticeae</taxon>
        <taxon>Triticinae</taxon>
        <taxon>Aegilops</taxon>
    </lineage>
</organism>
<protein>
    <submittedName>
        <fullName evidence="1">Uncharacterized protein</fullName>
    </submittedName>
</protein>
<reference evidence="1" key="4">
    <citation type="submission" date="2019-03" db="UniProtKB">
        <authorList>
            <consortium name="EnsemblPlants"/>
        </authorList>
    </citation>
    <scope>IDENTIFICATION</scope>
</reference>
<evidence type="ECO:0000313" key="2">
    <source>
        <dbReference type="Proteomes" id="UP000015105"/>
    </source>
</evidence>
<dbReference type="Gramene" id="AET4Gv20536500.6">
    <property type="protein sequence ID" value="AET4Gv20536500.6"/>
    <property type="gene ID" value="AET4Gv20536500"/>
</dbReference>
<reference evidence="1" key="3">
    <citation type="journal article" date="2017" name="Nature">
        <title>Genome sequence of the progenitor of the wheat D genome Aegilops tauschii.</title>
        <authorList>
            <person name="Luo M.C."/>
            <person name="Gu Y.Q."/>
            <person name="Puiu D."/>
            <person name="Wang H."/>
            <person name="Twardziok S.O."/>
            <person name="Deal K.R."/>
            <person name="Huo N."/>
            <person name="Zhu T."/>
            <person name="Wang L."/>
            <person name="Wang Y."/>
            <person name="McGuire P.E."/>
            <person name="Liu S."/>
            <person name="Long H."/>
            <person name="Ramasamy R.K."/>
            <person name="Rodriguez J.C."/>
            <person name="Van S.L."/>
            <person name="Yuan L."/>
            <person name="Wang Z."/>
            <person name="Xia Z."/>
            <person name="Xiao L."/>
            <person name="Anderson O.D."/>
            <person name="Ouyang S."/>
            <person name="Liang Y."/>
            <person name="Zimin A.V."/>
            <person name="Pertea G."/>
            <person name="Qi P."/>
            <person name="Bennetzen J.L."/>
            <person name="Dai X."/>
            <person name="Dawson M.W."/>
            <person name="Muller H.G."/>
            <person name="Kugler K."/>
            <person name="Rivarola-Duarte L."/>
            <person name="Spannagl M."/>
            <person name="Mayer K.F.X."/>
            <person name="Lu F.H."/>
            <person name="Bevan M.W."/>
            <person name="Leroy P."/>
            <person name="Li P."/>
            <person name="You F.M."/>
            <person name="Sun Q."/>
            <person name="Liu Z."/>
            <person name="Lyons E."/>
            <person name="Wicker T."/>
            <person name="Salzberg S.L."/>
            <person name="Devos K.M."/>
            <person name="Dvorak J."/>
        </authorList>
    </citation>
    <scope>NUCLEOTIDE SEQUENCE [LARGE SCALE GENOMIC DNA]</scope>
    <source>
        <strain evidence="1">cv. AL8/78</strain>
    </source>
</reference>
<dbReference type="EnsemblPlants" id="AET4Gv20536500.6">
    <property type="protein sequence ID" value="AET4Gv20536500.6"/>
    <property type="gene ID" value="AET4Gv20536500"/>
</dbReference>
<sequence length="93" mass="10236">MPAHNAGRQSQMRIRCSRSWEMLPLCGIKSIKTLSFACKVGVTRSDCCYCFAPTISTAKYSVLPCSTSGWGAPLVRSFAHLSWRCSCECAYAC</sequence>
<reference evidence="1" key="5">
    <citation type="journal article" date="2021" name="G3 (Bethesda)">
        <title>Aegilops tauschii genome assembly Aet v5.0 features greater sequence contiguity and improved annotation.</title>
        <authorList>
            <person name="Wang L."/>
            <person name="Zhu T."/>
            <person name="Rodriguez J.C."/>
            <person name="Deal K.R."/>
            <person name="Dubcovsky J."/>
            <person name="McGuire P.E."/>
            <person name="Lux T."/>
            <person name="Spannagl M."/>
            <person name="Mayer K.F.X."/>
            <person name="Baldrich P."/>
            <person name="Meyers B.C."/>
            <person name="Huo N."/>
            <person name="Gu Y.Q."/>
            <person name="Zhou H."/>
            <person name="Devos K.M."/>
            <person name="Bennetzen J.L."/>
            <person name="Unver T."/>
            <person name="Budak H."/>
            <person name="Gulick P.J."/>
            <person name="Galiba G."/>
            <person name="Kalapos B."/>
            <person name="Nelson D.R."/>
            <person name="Li P."/>
            <person name="You F.M."/>
            <person name="Luo M.C."/>
            <person name="Dvorak J."/>
        </authorList>
    </citation>
    <scope>NUCLEOTIDE SEQUENCE [LARGE SCALE GENOMIC DNA]</scope>
    <source>
        <strain evidence="1">cv. AL8/78</strain>
    </source>
</reference>
<dbReference type="AlphaFoldDB" id="A0A453IET0"/>
<accession>A0A453IET0</accession>
<reference evidence="2" key="2">
    <citation type="journal article" date="2017" name="Nat. Plants">
        <title>The Aegilops tauschii genome reveals multiple impacts of transposons.</title>
        <authorList>
            <person name="Zhao G."/>
            <person name="Zou C."/>
            <person name="Li K."/>
            <person name="Wang K."/>
            <person name="Li T."/>
            <person name="Gao L."/>
            <person name="Zhang X."/>
            <person name="Wang H."/>
            <person name="Yang Z."/>
            <person name="Liu X."/>
            <person name="Jiang W."/>
            <person name="Mao L."/>
            <person name="Kong X."/>
            <person name="Jiao Y."/>
            <person name="Jia J."/>
        </authorList>
    </citation>
    <scope>NUCLEOTIDE SEQUENCE [LARGE SCALE GENOMIC DNA]</scope>
    <source>
        <strain evidence="2">cv. AL8/78</strain>
    </source>
</reference>
<dbReference type="Proteomes" id="UP000015105">
    <property type="component" value="Chromosome 4D"/>
</dbReference>
<proteinExistence type="predicted"/>
<keyword evidence="2" id="KW-1185">Reference proteome</keyword>